<gene>
    <name evidence="1" type="ORF">F4821DRAFT_276879</name>
</gene>
<dbReference type="Proteomes" id="UP001497680">
    <property type="component" value="Unassembled WGS sequence"/>
</dbReference>
<reference evidence="1 2" key="1">
    <citation type="journal article" date="2022" name="New Phytol.">
        <title>Ecological generalism drives hyperdiversity of secondary metabolite gene clusters in xylarialean endophytes.</title>
        <authorList>
            <person name="Franco M.E.E."/>
            <person name="Wisecaver J.H."/>
            <person name="Arnold A.E."/>
            <person name="Ju Y.M."/>
            <person name="Slot J.C."/>
            <person name="Ahrendt S."/>
            <person name="Moore L.P."/>
            <person name="Eastman K.E."/>
            <person name="Scott K."/>
            <person name="Konkel Z."/>
            <person name="Mondo S.J."/>
            <person name="Kuo A."/>
            <person name="Hayes R.D."/>
            <person name="Haridas S."/>
            <person name="Andreopoulos B."/>
            <person name="Riley R."/>
            <person name="LaButti K."/>
            <person name="Pangilinan J."/>
            <person name="Lipzen A."/>
            <person name="Amirebrahimi M."/>
            <person name="Yan J."/>
            <person name="Adam C."/>
            <person name="Keymanesh K."/>
            <person name="Ng V."/>
            <person name="Louie K."/>
            <person name="Northen T."/>
            <person name="Drula E."/>
            <person name="Henrissat B."/>
            <person name="Hsieh H.M."/>
            <person name="Youens-Clark K."/>
            <person name="Lutzoni F."/>
            <person name="Miadlikowska J."/>
            <person name="Eastwood D.C."/>
            <person name="Hamelin R.C."/>
            <person name="Grigoriev I.V."/>
            <person name="U'Ren J.M."/>
        </authorList>
    </citation>
    <scope>NUCLEOTIDE SEQUENCE [LARGE SCALE GENOMIC DNA]</scope>
    <source>
        <strain evidence="1 2">ER1909</strain>
    </source>
</reference>
<evidence type="ECO:0000313" key="2">
    <source>
        <dbReference type="Proteomes" id="UP001497680"/>
    </source>
</evidence>
<sequence length="1615" mass="180399">MSTRKFIKQSWHSLTKKQNSDDNGAGPPTQPTGRAVESRAEPVVPSRGSGSQAVDEALEARTPPNTTATGQEERFENSSDHAPATEVLTDVSETSEYSPTCDAMASCPSKDNAEINGSQSPKLSPTAVAISESLWNRAYEIARNRGRTSVTLYEFILSESIDRVASDFKLLLSSKLNVIGRNKISRDAKSRQAQMKELLAVWLREPDNTSERGEDSASNILRKFIRQAVENSLPGAAMGWVGACHASKILLHPTVDNREDCESLVYILSRMQLYSQLSCIAESHTRAVNTDSALLEALNNRIVDLYATVLLYVMELVWFHSDEVNVYLLSELQVSRTVSMQRIKQAETNLLLLDEDIIPEPLEDLLATGQGDDVTLDDKKELIPQDIKELLEDLHVDPSSGLLRILSEDNIAMQELYHILLSLEAYQRFLDWNADCDNVLWITGEAGQGKSLLLTGVVQAPWRPKQTDAKPSYVSFFFFDYSRPPYDNVAAAIKNLIWFVIAKRPSLSRHLKGKRETTGKKHFDDPNDFPALSSVFFDMLEDEMFPNVHYIVNALDEASYSDGSRDIGTFLDLISTSVNGKSSGRIRWLISSDNSEKMKQAMDGRKSFHLDLGTDIPNIEYTVDSYIHGQVSRLATHKGYDDALKDIITRELFKVSCGNYLWVDVVCAALTDEDIWHAEDFLKQLTGNPDLRSLYGYMGNRIRDLPRDGKFCVEVLRVMSLVRRSLLVEELESLVRLAPRVNLRAIIQKCSGFLRISEGFVSFHHQSAREYVRECFLNNTTRLEFHAALTSRCLEALAVRLSNKNIGQQDCGKVAQTGPTRTAANGQYSLIHWITHLYEICKALATYKLKERTRWAVTWYNVKQFLENDFVPWVDVLRRENILITAASKLQKVDLCLEGKKLTSSGVSTQIRDAHQFLRLHQSFNAPQEVTTYNTLIFCPEESIIRKSWLPKYAPWLKTPPLVRRRWGDCFNTLRGHTDWVRSVAFSTDGRLLASGSDISSVKIWDVEMGTMQHSFKVQRGWIHSVAFSSRGILAAGSSNGSITLWSASTGRKHTELTGVDGVPYSLCFSPDGTRLASTGHSTVKLWALENESEEWSQLKTFSDLKSTANSITFCAEGQYLAAGSTEGEIAIWNMDTLQLEEAFSIQHDEQISCVVFSRDGNLVASGDEAGLAYIWIAKRSLKRRLRGLAPGNGSIQSISFSPDTSSWRVATATQDSIHIWETHTGVLLQVLHTDVLSVTFAPNGFHLASGSYDGSISLWYGTAEAAATESAYSIPWAAGSIEDLTVHPDGNMIAAACGSGLVFLWDLKKKEVVQREMKFGHEDAVLSLAFSPNGEYLLSGSEDNTARVCHVATGDLLQNYEDHKSSVEGVAWSHCGKYIATVDDSTVHVREMGGVEGAVLKPEFEREWTHCVAFSPEDYSIVVGGVSRDVVIWKWDPQEKEQKTGVPLRGHDGIVEGVLVTRKSRQIVSSASDGTVRVWDIDTKEQLQVIKVEWAIRKIWAAPQTDDYIMSAHGELSLNRSASSTPAWTLLKLKYENKEKRWWIMIGNNKAIFIPSAFSPSSACVIGDKVIMGVWANLHVYELSAKHYEAKRLGFEDECLPLRFFSSGETTASM</sequence>
<keyword evidence="2" id="KW-1185">Reference proteome</keyword>
<accession>A0ACC0DKW3</accession>
<organism evidence="1 2">
    <name type="scientific">Hypoxylon rubiginosum</name>
    <dbReference type="NCBI Taxonomy" id="110542"/>
    <lineage>
        <taxon>Eukaryota</taxon>
        <taxon>Fungi</taxon>
        <taxon>Dikarya</taxon>
        <taxon>Ascomycota</taxon>
        <taxon>Pezizomycotina</taxon>
        <taxon>Sordariomycetes</taxon>
        <taxon>Xylariomycetidae</taxon>
        <taxon>Xylariales</taxon>
        <taxon>Hypoxylaceae</taxon>
        <taxon>Hypoxylon</taxon>
    </lineage>
</organism>
<dbReference type="EMBL" id="MU394281">
    <property type="protein sequence ID" value="KAI6093374.1"/>
    <property type="molecule type" value="Genomic_DNA"/>
</dbReference>
<evidence type="ECO:0000313" key="1">
    <source>
        <dbReference type="EMBL" id="KAI6093374.1"/>
    </source>
</evidence>
<comment type="caution">
    <text evidence="1">The sequence shown here is derived from an EMBL/GenBank/DDBJ whole genome shotgun (WGS) entry which is preliminary data.</text>
</comment>
<protein>
    <submittedName>
        <fullName evidence="1">Uncharacterized protein</fullName>
    </submittedName>
</protein>
<name>A0ACC0DKW3_9PEZI</name>
<proteinExistence type="predicted"/>